<dbReference type="AlphaFoldDB" id="A0A445J1J3"/>
<dbReference type="Proteomes" id="UP000289340">
    <property type="component" value="Chromosome 9"/>
</dbReference>
<evidence type="ECO:0000313" key="3">
    <source>
        <dbReference type="EMBL" id="RZB92274.1"/>
    </source>
</evidence>
<sequence length="359" mass="40675">MGKLVIAFCGHRPLVLIGGPVNKMLILVLLSFIFLWQPIMEKNGSSGVSYLLAFLSCFSDLNPLWQPLGKDTIEYFTLQDLWDCYYEWSAYGAGTPVMLEDGDTVTQYYVPYLSAIQIYTNKSVVASRNRREDSDGVEFESDSWSEDSSSDNLSRSLSNNSSKAWEDAVSEDSSCDQEGSWLRDNKLGCLYLQYTEMASPYSRVPLAEKIDELARSHPALLTLKSVDLSPASWMAVSWYPIYTVPCRNTEKDLEACFLTYHTLSSSFEDCAMECDDIDIGNDPHCSIQGEKCKEKNSGHVSLLPFGLATYKMQGDIWLNPEPYDNEKISYLYSAADSWLKQLNVHHHDFNFFTLHNNTL</sequence>
<keyword evidence="4" id="KW-1185">Reference proteome</keyword>
<comment type="caution">
    <text evidence="3">The sequence shown here is derived from an EMBL/GenBank/DDBJ whole genome shotgun (WGS) entry which is preliminary data.</text>
</comment>
<proteinExistence type="predicted"/>
<feature type="region of interest" description="Disordered" evidence="1">
    <location>
        <begin position="136"/>
        <end position="157"/>
    </location>
</feature>
<name>A0A445J1J3_GLYSO</name>
<protein>
    <submittedName>
        <fullName evidence="3">Uncharacterized protein</fullName>
    </submittedName>
</protein>
<organism evidence="3 4">
    <name type="scientific">Glycine soja</name>
    <name type="common">Wild soybean</name>
    <dbReference type="NCBI Taxonomy" id="3848"/>
    <lineage>
        <taxon>Eukaryota</taxon>
        <taxon>Viridiplantae</taxon>
        <taxon>Streptophyta</taxon>
        <taxon>Embryophyta</taxon>
        <taxon>Tracheophyta</taxon>
        <taxon>Spermatophyta</taxon>
        <taxon>Magnoliopsida</taxon>
        <taxon>eudicotyledons</taxon>
        <taxon>Gunneridae</taxon>
        <taxon>Pentapetalae</taxon>
        <taxon>rosids</taxon>
        <taxon>fabids</taxon>
        <taxon>Fabales</taxon>
        <taxon>Fabaceae</taxon>
        <taxon>Papilionoideae</taxon>
        <taxon>50 kb inversion clade</taxon>
        <taxon>NPAAA clade</taxon>
        <taxon>indigoferoid/millettioid clade</taxon>
        <taxon>Phaseoleae</taxon>
        <taxon>Glycine</taxon>
        <taxon>Glycine subgen. Soja</taxon>
    </lineage>
</organism>
<dbReference type="Pfam" id="PF05623">
    <property type="entry name" value="DUF789"/>
    <property type="match status" value="1"/>
</dbReference>
<accession>A0A445J1J3</accession>
<dbReference type="PANTHER" id="PTHR31343">
    <property type="entry name" value="T15D22.8"/>
    <property type="match status" value="1"/>
</dbReference>
<dbReference type="Gramene" id="XM_028325897.1">
    <property type="protein sequence ID" value="XP_028181698.1"/>
    <property type="gene ID" value="LOC114368671"/>
</dbReference>
<evidence type="ECO:0000256" key="2">
    <source>
        <dbReference type="SAM" id="Phobius"/>
    </source>
</evidence>
<keyword evidence="2" id="KW-0472">Membrane</keyword>
<feature type="transmembrane region" description="Helical" evidence="2">
    <location>
        <begin position="14"/>
        <end position="36"/>
    </location>
</feature>
<dbReference type="InterPro" id="IPR008507">
    <property type="entry name" value="DUF789"/>
</dbReference>
<evidence type="ECO:0000256" key="1">
    <source>
        <dbReference type="SAM" id="MobiDB-lite"/>
    </source>
</evidence>
<evidence type="ECO:0000313" key="4">
    <source>
        <dbReference type="Proteomes" id="UP000289340"/>
    </source>
</evidence>
<dbReference type="PANTHER" id="PTHR31343:SF29">
    <property type="entry name" value="DUF789 DOMAIN-CONTAINING PROTEIN"/>
    <property type="match status" value="1"/>
</dbReference>
<keyword evidence="2" id="KW-0812">Transmembrane</keyword>
<gene>
    <name evidence="3" type="ORF">D0Y65_024333</name>
</gene>
<feature type="compositionally biased region" description="Acidic residues" evidence="1">
    <location>
        <begin position="136"/>
        <end position="149"/>
    </location>
</feature>
<dbReference type="EMBL" id="QZWG01000009">
    <property type="protein sequence ID" value="RZB92274.1"/>
    <property type="molecule type" value="Genomic_DNA"/>
</dbReference>
<reference evidence="3 4" key="1">
    <citation type="submission" date="2018-09" db="EMBL/GenBank/DDBJ databases">
        <title>A high-quality reference genome of wild soybean provides a powerful tool to mine soybean genomes.</title>
        <authorList>
            <person name="Xie M."/>
            <person name="Chung C.Y.L."/>
            <person name="Li M.-W."/>
            <person name="Wong F.-L."/>
            <person name="Chan T.-F."/>
            <person name="Lam H.-M."/>
        </authorList>
    </citation>
    <scope>NUCLEOTIDE SEQUENCE [LARGE SCALE GENOMIC DNA]</scope>
    <source>
        <strain evidence="4">cv. W05</strain>
        <tissue evidence="3">Hypocotyl of etiolated seedlings</tissue>
    </source>
</reference>
<keyword evidence="2" id="KW-1133">Transmembrane helix</keyword>